<dbReference type="InterPro" id="IPR036388">
    <property type="entry name" value="WH-like_DNA-bd_sf"/>
</dbReference>
<dbReference type="InterPro" id="IPR055247">
    <property type="entry name" value="InsJ-like_HTH"/>
</dbReference>
<comment type="similarity">
    <text evidence="1">Belongs to the IS150/IS1296 orfA family.</text>
</comment>
<dbReference type="SUPFAM" id="SSF46689">
    <property type="entry name" value="Homeodomain-like"/>
    <property type="match status" value="1"/>
</dbReference>
<keyword evidence="4" id="KW-1185">Reference proteome</keyword>
<dbReference type="PANTHER" id="PTHR33795">
    <property type="entry name" value="INSERTION ELEMENT IS150 PROTEIN INSJ"/>
    <property type="match status" value="1"/>
</dbReference>
<dbReference type="AlphaFoldDB" id="A0A0R1JXK5"/>
<protein>
    <submittedName>
        <fullName evidence="3">Transposase</fullName>
    </submittedName>
</protein>
<dbReference type="InterPro" id="IPR010921">
    <property type="entry name" value="Trp_repressor/repl_initiator"/>
</dbReference>
<dbReference type="Gene3D" id="1.10.10.10">
    <property type="entry name" value="Winged helix-like DNA-binding domain superfamily/Winged helix DNA-binding domain"/>
    <property type="match status" value="2"/>
</dbReference>
<dbReference type="Pfam" id="PF13518">
    <property type="entry name" value="HTH_28"/>
    <property type="match status" value="1"/>
</dbReference>
<accession>A0A0R1JXK5</accession>
<feature type="domain" description="Insertion element IS150 protein InsJ-like helix-turn-helix" evidence="2">
    <location>
        <begin position="133"/>
        <end position="183"/>
    </location>
</feature>
<dbReference type="GeneID" id="84783797"/>
<reference evidence="3 4" key="1">
    <citation type="journal article" date="2015" name="Genome Announc.">
        <title>Expanding the biotechnology potential of lactobacilli through comparative genomics of 213 strains and associated genera.</title>
        <authorList>
            <person name="Sun Z."/>
            <person name="Harris H.M."/>
            <person name="McCann A."/>
            <person name="Guo C."/>
            <person name="Argimon S."/>
            <person name="Zhang W."/>
            <person name="Yang X."/>
            <person name="Jeffery I.B."/>
            <person name="Cooney J.C."/>
            <person name="Kagawa T.F."/>
            <person name="Liu W."/>
            <person name="Song Y."/>
            <person name="Salvetti E."/>
            <person name="Wrobel A."/>
            <person name="Rasinkangas P."/>
            <person name="Parkhill J."/>
            <person name="Rea M.C."/>
            <person name="O'Sullivan O."/>
            <person name="Ritari J."/>
            <person name="Douillard F.P."/>
            <person name="Paul Ross R."/>
            <person name="Yang R."/>
            <person name="Briner A.E."/>
            <person name="Felis G.E."/>
            <person name="de Vos W.M."/>
            <person name="Barrangou R."/>
            <person name="Klaenhammer T.R."/>
            <person name="Caufield P.W."/>
            <person name="Cui Y."/>
            <person name="Zhang H."/>
            <person name="O'Toole P.W."/>
        </authorList>
    </citation>
    <scope>NUCLEOTIDE SEQUENCE [LARGE SCALE GENOMIC DNA]</scope>
    <source>
        <strain evidence="3 4">DSM 19117</strain>
    </source>
</reference>
<dbReference type="InterPro" id="IPR052057">
    <property type="entry name" value="IS150/IS1296_orfA-like"/>
</dbReference>
<organism evidence="3 4">
    <name type="scientific">Levilactobacillus namurensis DSM 19117</name>
    <dbReference type="NCBI Taxonomy" id="1423773"/>
    <lineage>
        <taxon>Bacteria</taxon>
        <taxon>Bacillati</taxon>
        <taxon>Bacillota</taxon>
        <taxon>Bacilli</taxon>
        <taxon>Lactobacillales</taxon>
        <taxon>Lactobacillaceae</taxon>
        <taxon>Levilactobacillus</taxon>
    </lineage>
</organism>
<proteinExistence type="inferred from homology"/>
<name>A0A0R1JXK5_9LACO</name>
<evidence type="ECO:0000313" key="3">
    <source>
        <dbReference type="EMBL" id="KRK75688.1"/>
    </source>
</evidence>
<comment type="caution">
    <text evidence="3">The sequence shown here is derived from an EMBL/GenBank/DDBJ whole genome shotgun (WGS) entry which is preliminary data.</text>
</comment>
<dbReference type="Proteomes" id="UP000051162">
    <property type="component" value="Unassembled WGS sequence"/>
</dbReference>
<dbReference type="PATRIC" id="fig|1423773.3.peg.1934"/>
<sequence length="227" mass="26700">MPKSKFTAKDKLAIIKGLACTDLSKTEYFKACRVSERAVACWQKFYAKDGLAGLEERHHWTRYSPELKQQAVTAYLNGDGSLRDIQHRFGLRSTCQLRDWIKKFQYNRTNNSVTAMPLRKQVRIMGRKTTFEERIEIVEYVTAGGHSYSQAAEHFNVSYQQARSWVLKAEQNGYPALKDRRGRTKPREEMTELERLKLENRQLKTKLKEQEVLEKFVKKFQELQNKE</sequence>
<dbReference type="InterPro" id="IPR009057">
    <property type="entry name" value="Homeodomain-like_sf"/>
</dbReference>
<dbReference type="EMBL" id="AZDT01000033">
    <property type="protein sequence ID" value="KRK75688.1"/>
    <property type="molecule type" value="Genomic_DNA"/>
</dbReference>
<dbReference type="OrthoDB" id="9797531at2"/>
<dbReference type="SUPFAM" id="SSF48295">
    <property type="entry name" value="TrpR-like"/>
    <property type="match status" value="1"/>
</dbReference>
<evidence type="ECO:0000259" key="2">
    <source>
        <dbReference type="Pfam" id="PF13518"/>
    </source>
</evidence>
<dbReference type="PANTHER" id="PTHR33795:SF1">
    <property type="entry name" value="INSERTION ELEMENT IS150 PROTEIN INSJ"/>
    <property type="match status" value="1"/>
</dbReference>
<evidence type="ECO:0000313" key="4">
    <source>
        <dbReference type="Proteomes" id="UP000051162"/>
    </source>
</evidence>
<gene>
    <name evidence="3" type="ORF">FD30_GL001889</name>
</gene>
<dbReference type="GO" id="GO:0043565">
    <property type="term" value="F:sequence-specific DNA binding"/>
    <property type="evidence" value="ECO:0007669"/>
    <property type="project" value="InterPro"/>
</dbReference>
<evidence type="ECO:0000256" key="1">
    <source>
        <dbReference type="ARBA" id="ARBA00038232"/>
    </source>
</evidence>
<dbReference type="STRING" id="1423773.FD30_GL001889"/>
<dbReference type="RefSeq" id="WP_056944317.1">
    <property type="nucleotide sequence ID" value="NZ_AZDT01000033.1"/>
</dbReference>